<dbReference type="PANTHER" id="PTHR42855:SF2">
    <property type="entry name" value="DRUG RESISTANCE ABC TRANSPORTER,ATP-BINDING PROTEIN"/>
    <property type="match status" value="1"/>
</dbReference>
<dbReference type="SUPFAM" id="SSF52540">
    <property type="entry name" value="P-loop containing nucleoside triphosphate hydrolases"/>
    <property type="match status" value="1"/>
</dbReference>
<keyword evidence="2" id="KW-0067">ATP-binding</keyword>
<organism evidence="2 4">
    <name type="scientific">Enterococcus faecalis</name>
    <name type="common">Streptococcus faecalis</name>
    <dbReference type="NCBI Taxonomy" id="1351"/>
    <lineage>
        <taxon>Bacteria</taxon>
        <taxon>Bacillati</taxon>
        <taxon>Bacillota</taxon>
        <taxon>Bacilli</taxon>
        <taxon>Lactobacillales</taxon>
        <taxon>Enterococcaceae</taxon>
        <taxon>Enterococcus</taxon>
    </lineage>
</organism>
<dbReference type="AlphaFoldDB" id="A0A4U3KA59"/>
<sequence length="72" mass="7980">MSILTIEHLTHRFGEKVLYEEASLQVNKGDHLGLTGQNGVGKSTLIKILTGEVLPDEGTIQWQKNCKIGYLD</sequence>
<feature type="non-terminal residue" evidence="2">
    <location>
        <position position="72"/>
    </location>
</feature>
<reference evidence="2 4" key="1">
    <citation type="submission" date="2019-02" db="EMBL/GenBank/DDBJ databases">
        <title>Bacteria dissemination in different level of health care in South Africa: the effectiveness of infections prevention and control.</title>
        <authorList>
            <person name="Shobo C."/>
            <person name="Amoako D.G."/>
            <person name="Allam M."/>
            <person name="Ismail A."/>
            <person name="Bester L.A."/>
            <person name="Essack S.Y."/>
        </authorList>
    </citation>
    <scope>NUCLEOTIDE SEQUENCE [LARGE SCALE GENOMIC DNA]</scope>
    <source>
        <strain evidence="2 4">2SIL2</strain>
    </source>
</reference>
<comment type="caution">
    <text evidence="2">The sequence shown here is derived from an EMBL/GenBank/DDBJ whole genome shotgun (WGS) entry which is preliminary data.</text>
</comment>
<dbReference type="EMBL" id="SIYF01000452">
    <property type="protein sequence ID" value="TKK69185.1"/>
    <property type="molecule type" value="Genomic_DNA"/>
</dbReference>
<dbReference type="Proteomes" id="UP000305511">
    <property type="component" value="Unassembled WGS sequence"/>
</dbReference>
<evidence type="ECO:0000313" key="3">
    <source>
        <dbReference type="EMBL" id="TKK69185.1"/>
    </source>
</evidence>
<proteinExistence type="predicted"/>
<evidence type="ECO:0000313" key="2">
    <source>
        <dbReference type="EMBL" id="TKK58320.1"/>
    </source>
</evidence>
<feature type="domain" description="ABC transporter" evidence="1">
    <location>
        <begin position="20"/>
        <end position="64"/>
    </location>
</feature>
<dbReference type="Pfam" id="PF00005">
    <property type="entry name" value="ABC_tran"/>
    <property type="match status" value="1"/>
</dbReference>
<name>A0A4U3KA59_ENTFL</name>
<evidence type="ECO:0000313" key="4">
    <source>
        <dbReference type="Proteomes" id="UP000305511"/>
    </source>
</evidence>
<dbReference type="RefSeq" id="WP_137274386.1">
    <property type="nucleotide sequence ID" value="NZ_JBDOZD010000075.1"/>
</dbReference>
<dbReference type="Gene3D" id="3.40.50.300">
    <property type="entry name" value="P-loop containing nucleotide triphosphate hydrolases"/>
    <property type="match status" value="1"/>
</dbReference>
<dbReference type="EMBL" id="SIYF01000730">
    <property type="protein sequence ID" value="TKK58320.1"/>
    <property type="molecule type" value="Genomic_DNA"/>
</dbReference>
<dbReference type="InterPro" id="IPR027417">
    <property type="entry name" value="P-loop_NTPase"/>
</dbReference>
<dbReference type="GO" id="GO:0016887">
    <property type="term" value="F:ATP hydrolysis activity"/>
    <property type="evidence" value="ECO:0007669"/>
    <property type="project" value="InterPro"/>
</dbReference>
<gene>
    <name evidence="3" type="ORF">EY666_15410</name>
    <name evidence="2" type="ORF">EY666_19320</name>
</gene>
<dbReference type="GO" id="GO:0005524">
    <property type="term" value="F:ATP binding"/>
    <property type="evidence" value="ECO:0007669"/>
    <property type="project" value="UniProtKB-KW"/>
</dbReference>
<dbReference type="InterPro" id="IPR051309">
    <property type="entry name" value="ABCF_ATPase"/>
</dbReference>
<keyword evidence="2" id="KW-0547">Nucleotide-binding</keyword>
<protein>
    <submittedName>
        <fullName evidence="2">ABC-F family ATP-binding cassette domain-containing protein</fullName>
    </submittedName>
</protein>
<accession>A0A4U3KA59</accession>
<dbReference type="InterPro" id="IPR003439">
    <property type="entry name" value="ABC_transporter-like_ATP-bd"/>
</dbReference>
<evidence type="ECO:0000259" key="1">
    <source>
        <dbReference type="Pfam" id="PF00005"/>
    </source>
</evidence>
<dbReference type="PANTHER" id="PTHR42855">
    <property type="entry name" value="ABC TRANSPORTER ATP-BINDING SUBUNIT"/>
    <property type="match status" value="1"/>
</dbReference>